<dbReference type="PANTHER" id="PTHR11558">
    <property type="entry name" value="SPERMIDINE/SPERMINE SYNTHASE"/>
    <property type="match status" value="1"/>
</dbReference>
<evidence type="ECO:0000313" key="2">
    <source>
        <dbReference type="Proteomes" id="UP000024635"/>
    </source>
</evidence>
<dbReference type="GO" id="GO:0005829">
    <property type="term" value="C:cytosol"/>
    <property type="evidence" value="ECO:0007669"/>
    <property type="project" value="TreeGrafter"/>
</dbReference>
<dbReference type="InterPro" id="IPR001045">
    <property type="entry name" value="Spermi_synthase"/>
</dbReference>
<dbReference type="OrthoDB" id="2016285at2759"/>
<dbReference type="Proteomes" id="UP000024635">
    <property type="component" value="Unassembled WGS sequence"/>
</dbReference>
<sequence>MAQNSCFSDGYGAQEHAREAVTHVAKIIRNFMKNSESSICLLDGMCFNIYDQIDDTNKLTIVRDIRSNRLRMSSIYLKPPQVINSNSVDTSKWIVDKETPVLNSYSTTMIEELFLSGAATMDRYASAKVLILGLGGGYMNTHLHHNFPKMDITVIEIEPQMLEISRKWFGLTLDERQRVIIKDGVHFLENAVAEGHKYDAILVDACVTDVNEWIICPCESFVKHEMVENYAKLLSERGAFIVNVLSVRYTSKSVGRELRNMFSAAFKNCIIKQSHSETNTVMTCTQQPRPRDLDRQYEVFAEYKKYGGRVSELIDA</sequence>
<protein>
    <recommendedName>
        <fullName evidence="3">PABS domain-containing protein</fullName>
    </recommendedName>
</protein>
<evidence type="ECO:0008006" key="3">
    <source>
        <dbReference type="Google" id="ProtNLM"/>
    </source>
</evidence>
<dbReference type="GO" id="GO:0004766">
    <property type="term" value="F:spermidine synthase activity"/>
    <property type="evidence" value="ECO:0007669"/>
    <property type="project" value="TreeGrafter"/>
</dbReference>
<gene>
    <name evidence="1" type="primary">Acey_s0017.g3344</name>
    <name evidence="1" type="ORF">Y032_0017g3344</name>
</gene>
<dbReference type="PANTHER" id="PTHR11558:SF11">
    <property type="entry name" value="SPERMIDINE SYNTHASE"/>
    <property type="match status" value="1"/>
</dbReference>
<dbReference type="AlphaFoldDB" id="A0A016V598"/>
<dbReference type="Pfam" id="PF01564">
    <property type="entry name" value="Spermine_synth"/>
    <property type="match status" value="1"/>
</dbReference>
<reference evidence="2" key="1">
    <citation type="journal article" date="2015" name="Nat. Genet.">
        <title>The genome and transcriptome of the zoonotic hookworm Ancylostoma ceylanicum identify infection-specific gene families.</title>
        <authorList>
            <person name="Schwarz E.M."/>
            <person name="Hu Y."/>
            <person name="Antoshechkin I."/>
            <person name="Miller M.M."/>
            <person name="Sternberg P.W."/>
            <person name="Aroian R.V."/>
        </authorList>
    </citation>
    <scope>NUCLEOTIDE SEQUENCE</scope>
    <source>
        <strain evidence="2">HY135</strain>
    </source>
</reference>
<organism evidence="1 2">
    <name type="scientific">Ancylostoma ceylanicum</name>
    <dbReference type="NCBI Taxonomy" id="53326"/>
    <lineage>
        <taxon>Eukaryota</taxon>
        <taxon>Metazoa</taxon>
        <taxon>Ecdysozoa</taxon>
        <taxon>Nematoda</taxon>
        <taxon>Chromadorea</taxon>
        <taxon>Rhabditida</taxon>
        <taxon>Rhabditina</taxon>
        <taxon>Rhabditomorpha</taxon>
        <taxon>Strongyloidea</taxon>
        <taxon>Ancylostomatidae</taxon>
        <taxon>Ancylostomatinae</taxon>
        <taxon>Ancylostoma</taxon>
    </lineage>
</organism>
<proteinExistence type="predicted"/>
<keyword evidence="2" id="KW-1185">Reference proteome</keyword>
<dbReference type="GO" id="GO:0008295">
    <property type="term" value="P:spermidine biosynthetic process"/>
    <property type="evidence" value="ECO:0007669"/>
    <property type="project" value="TreeGrafter"/>
</dbReference>
<dbReference type="Gene3D" id="3.40.50.150">
    <property type="entry name" value="Vaccinia Virus protein VP39"/>
    <property type="match status" value="1"/>
</dbReference>
<name>A0A016V598_9BILA</name>
<evidence type="ECO:0000313" key="1">
    <source>
        <dbReference type="EMBL" id="EYC22431.1"/>
    </source>
</evidence>
<dbReference type="CDD" id="cd02440">
    <property type="entry name" value="AdoMet_MTases"/>
    <property type="match status" value="1"/>
</dbReference>
<dbReference type="InterPro" id="IPR029063">
    <property type="entry name" value="SAM-dependent_MTases_sf"/>
</dbReference>
<accession>A0A016V598</accession>
<dbReference type="SUPFAM" id="SSF53335">
    <property type="entry name" value="S-adenosyl-L-methionine-dependent methyltransferases"/>
    <property type="match status" value="1"/>
</dbReference>
<comment type="caution">
    <text evidence="1">The sequence shown here is derived from an EMBL/GenBank/DDBJ whole genome shotgun (WGS) entry which is preliminary data.</text>
</comment>
<dbReference type="EMBL" id="JARK01001353">
    <property type="protein sequence ID" value="EYC22431.1"/>
    <property type="molecule type" value="Genomic_DNA"/>
</dbReference>